<dbReference type="Pfam" id="PF02519">
    <property type="entry name" value="Auxin_inducible"/>
    <property type="match status" value="1"/>
</dbReference>
<sequence length="146" mass="16375">MLSAKKLIKMAKKWQKFAAMQRKRISLPRNVNDADNCSTTSSSIVEKGHFVVYAADQRRFVIPLSYLENEVIRQLLEMSEEEFGLPSCGPIMLPCDSFFLDYIILLIKKGAAAGDLHKALLFSITSSCCSTSSLHQEPGNQQLLVY</sequence>
<dbReference type="OMA" id="ADECCAT"/>
<dbReference type="RefSeq" id="XP_016484676.1">
    <property type="nucleotide sequence ID" value="XM_016629190.1"/>
</dbReference>
<dbReference type="PANTHER" id="PTHR31175:SF98">
    <property type="entry name" value="AUXIN-RESPONSIVE PROTEIN SAUR68-LIKE"/>
    <property type="match status" value="1"/>
</dbReference>
<proteinExistence type="inferred from homology"/>
<dbReference type="GO" id="GO:0009733">
    <property type="term" value="P:response to auxin"/>
    <property type="evidence" value="ECO:0007669"/>
    <property type="project" value="InterPro"/>
</dbReference>
<dbReference type="InterPro" id="IPR003676">
    <property type="entry name" value="SAUR_fam"/>
</dbReference>
<comment type="similarity">
    <text evidence="1">Belongs to the ARG7 family.</text>
</comment>
<organism evidence="2">
    <name type="scientific">Nicotiana tabacum</name>
    <name type="common">Common tobacco</name>
    <dbReference type="NCBI Taxonomy" id="4097"/>
    <lineage>
        <taxon>Eukaryota</taxon>
        <taxon>Viridiplantae</taxon>
        <taxon>Streptophyta</taxon>
        <taxon>Embryophyta</taxon>
        <taxon>Tracheophyta</taxon>
        <taxon>Spermatophyta</taxon>
        <taxon>Magnoliopsida</taxon>
        <taxon>eudicotyledons</taxon>
        <taxon>Gunneridae</taxon>
        <taxon>Pentapetalae</taxon>
        <taxon>asterids</taxon>
        <taxon>lamiids</taxon>
        <taxon>Solanales</taxon>
        <taxon>Solanaceae</taxon>
        <taxon>Nicotianoideae</taxon>
        <taxon>Nicotianeae</taxon>
        <taxon>Nicotiana</taxon>
    </lineage>
</organism>
<dbReference type="PANTHER" id="PTHR31175">
    <property type="entry name" value="AUXIN-RESPONSIVE FAMILY PROTEIN"/>
    <property type="match status" value="1"/>
</dbReference>
<protein>
    <submittedName>
        <fullName evidence="2">Auxin-responsive protein SAUR68-like</fullName>
    </submittedName>
</protein>
<dbReference type="AlphaFoldDB" id="A0A1S4B720"/>
<dbReference type="STRING" id="4097.A0A1S4B720"/>
<dbReference type="KEGG" id="nta:107805196"/>
<gene>
    <name evidence="2" type="primary">LOC107805196</name>
</gene>
<dbReference type="OrthoDB" id="1936278at2759"/>
<evidence type="ECO:0000256" key="1">
    <source>
        <dbReference type="ARBA" id="ARBA00006974"/>
    </source>
</evidence>
<reference evidence="2" key="1">
    <citation type="submission" date="2025-08" db="UniProtKB">
        <authorList>
            <consortium name="RefSeq"/>
        </authorList>
    </citation>
    <scope>IDENTIFICATION</scope>
</reference>
<evidence type="ECO:0000313" key="2">
    <source>
        <dbReference type="RefSeq" id="XP_016484676.1"/>
    </source>
</evidence>
<name>A0A1S4B720_TOBAC</name>
<accession>A0A1S4B720</accession>
<dbReference type="PaxDb" id="4097-A0A1S4B720"/>